<dbReference type="AlphaFoldDB" id="A0A4C1XY90"/>
<keyword evidence="2" id="KW-1185">Reference proteome</keyword>
<name>A0A4C1XY90_EUMVA</name>
<dbReference type="Proteomes" id="UP000299102">
    <property type="component" value="Unassembled WGS sequence"/>
</dbReference>
<reference evidence="1 2" key="1">
    <citation type="journal article" date="2019" name="Commun. Biol.">
        <title>The bagworm genome reveals a unique fibroin gene that provides high tensile strength.</title>
        <authorList>
            <person name="Kono N."/>
            <person name="Nakamura H."/>
            <person name="Ohtoshi R."/>
            <person name="Tomita M."/>
            <person name="Numata K."/>
            <person name="Arakawa K."/>
        </authorList>
    </citation>
    <scope>NUCLEOTIDE SEQUENCE [LARGE SCALE GENOMIC DNA]</scope>
</reference>
<gene>
    <name evidence="1" type="ORF">EVAR_43800_1</name>
</gene>
<sequence length="150" mass="16940">MGSYICAPVTGTIKLYQRVISLDVSQCHSRLQSGKPIYYDASSCKSQRIVRDKLSKRRAGPAARRRRASHGWRPTKCFRGVCASCPYTRSAPTRIYCGVHGEHSEEENRRPITFILGSLANRVRSEPLRLGDRVLTCTYNCTVSVFELKN</sequence>
<evidence type="ECO:0000313" key="2">
    <source>
        <dbReference type="Proteomes" id="UP000299102"/>
    </source>
</evidence>
<accession>A0A4C1XY90</accession>
<protein>
    <submittedName>
        <fullName evidence="1">Uncharacterized protein</fullName>
    </submittedName>
</protein>
<dbReference type="EMBL" id="BGZK01000979">
    <property type="protein sequence ID" value="GBP67289.1"/>
    <property type="molecule type" value="Genomic_DNA"/>
</dbReference>
<evidence type="ECO:0000313" key="1">
    <source>
        <dbReference type="EMBL" id="GBP67289.1"/>
    </source>
</evidence>
<organism evidence="1 2">
    <name type="scientific">Eumeta variegata</name>
    <name type="common">Bagworm moth</name>
    <name type="synonym">Eumeta japonica</name>
    <dbReference type="NCBI Taxonomy" id="151549"/>
    <lineage>
        <taxon>Eukaryota</taxon>
        <taxon>Metazoa</taxon>
        <taxon>Ecdysozoa</taxon>
        <taxon>Arthropoda</taxon>
        <taxon>Hexapoda</taxon>
        <taxon>Insecta</taxon>
        <taxon>Pterygota</taxon>
        <taxon>Neoptera</taxon>
        <taxon>Endopterygota</taxon>
        <taxon>Lepidoptera</taxon>
        <taxon>Glossata</taxon>
        <taxon>Ditrysia</taxon>
        <taxon>Tineoidea</taxon>
        <taxon>Psychidae</taxon>
        <taxon>Oiketicinae</taxon>
        <taxon>Eumeta</taxon>
    </lineage>
</organism>
<comment type="caution">
    <text evidence="1">The sequence shown here is derived from an EMBL/GenBank/DDBJ whole genome shotgun (WGS) entry which is preliminary data.</text>
</comment>
<proteinExistence type="predicted"/>